<dbReference type="EMBL" id="WSTA01000026">
    <property type="protein sequence ID" value="MWB98413.1"/>
    <property type="molecule type" value="Genomic_DNA"/>
</dbReference>
<accession>A0A6I4NVY4</accession>
<evidence type="ECO:0008006" key="3">
    <source>
        <dbReference type="Google" id="ProtNLM"/>
    </source>
</evidence>
<evidence type="ECO:0000313" key="2">
    <source>
        <dbReference type="Proteomes" id="UP000438182"/>
    </source>
</evidence>
<dbReference type="SUPFAM" id="SSF47413">
    <property type="entry name" value="lambda repressor-like DNA-binding domains"/>
    <property type="match status" value="1"/>
</dbReference>
<dbReference type="Proteomes" id="UP000438182">
    <property type="component" value="Unassembled WGS sequence"/>
</dbReference>
<dbReference type="InterPro" id="IPR001387">
    <property type="entry name" value="Cro/C1-type_HTH"/>
</dbReference>
<sequence length="243" mass="25483">MAPDLERLLADAPYSGTELAVRSGVSRSTRHRILTGEVDPRLGTLRELAIAAGYDLELSFVPLSDPDAAWAARTLIDRTFLVEPTAGVEQWVSRLRRIVPDGDALRIARAAGEASALLRRPGTLFRAGRVAESDLAAAAELVDGRWAASGSAVLQRLDPDAAIAGPIILYTDDPVGFAELLPELRSCEPEAAALVIAPYAEELGIDTRTDGALRLVAPVQGLIDAFGVGGALGAAAAAVAGRW</sequence>
<dbReference type="InterPro" id="IPR010982">
    <property type="entry name" value="Lambda_DNA-bd_dom_sf"/>
</dbReference>
<proteinExistence type="predicted"/>
<dbReference type="AlphaFoldDB" id="A0A6I4NVY4"/>
<evidence type="ECO:0000313" key="1">
    <source>
        <dbReference type="EMBL" id="MWB98413.1"/>
    </source>
</evidence>
<dbReference type="GO" id="GO:0003677">
    <property type="term" value="F:DNA binding"/>
    <property type="evidence" value="ECO:0007669"/>
    <property type="project" value="InterPro"/>
</dbReference>
<gene>
    <name evidence="1" type="ORF">GB864_07615</name>
</gene>
<comment type="caution">
    <text evidence="1">The sequence shown here is derived from an EMBL/GenBank/DDBJ whole genome shotgun (WGS) entry which is preliminary data.</text>
</comment>
<organism evidence="1 2">
    <name type="scientific">Agromyces seonyuensis</name>
    <dbReference type="NCBI Taxonomy" id="2662446"/>
    <lineage>
        <taxon>Bacteria</taxon>
        <taxon>Bacillati</taxon>
        <taxon>Actinomycetota</taxon>
        <taxon>Actinomycetes</taxon>
        <taxon>Micrococcales</taxon>
        <taxon>Microbacteriaceae</taxon>
        <taxon>Agromyces</taxon>
    </lineage>
</organism>
<dbReference type="Gene3D" id="1.10.260.40">
    <property type="entry name" value="lambda repressor-like DNA-binding domains"/>
    <property type="match status" value="1"/>
</dbReference>
<dbReference type="RefSeq" id="WP_160423754.1">
    <property type="nucleotide sequence ID" value="NZ_WSTA01000026.1"/>
</dbReference>
<reference evidence="1 2" key="1">
    <citation type="submission" date="2019-12" db="EMBL/GenBank/DDBJ databases">
        <authorList>
            <person name="Kim Y.S."/>
        </authorList>
    </citation>
    <scope>NUCLEOTIDE SEQUENCE [LARGE SCALE GENOMIC DNA]</scope>
    <source>
        <strain evidence="1 2">MMS17-SY077</strain>
    </source>
</reference>
<dbReference type="CDD" id="cd00093">
    <property type="entry name" value="HTH_XRE"/>
    <property type="match status" value="1"/>
</dbReference>
<keyword evidence="2" id="KW-1185">Reference proteome</keyword>
<name>A0A6I4NVY4_9MICO</name>
<protein>
    <recommendedName>
        <fullName evidence="3">Helix-turn-helix domain-containing protein</fullName>
    </recommendedName>
</protein>